<keyword evidence="11" id="KW-1185">Reference proteome</keyword>
<reference evidence="10" key="1">
    <citation type="submission" date="2023-03" db="EMBL/GenBank/DDBJ databases">
        <title>Chromosome-level genomes of two armyworms, Mythimna separata and Mythimna loreyi, provide insights into the biosynthesis and reception of sex pheromones.</title>
        <authorList>
            <person name="Zhao H."/>
        </authorList>
    </citation>
    <scope>NUCLEOTIDE SEQUENCE</scope>
    <source>
        <strain evidence="10">BeijingLab</strain>
        <tissue evidence="10">Pupa</tissue>
    </source>
</reference>
<dbReference type="GO" id="GO:0016020">
    <property type="term" value="C:membrane"/>
    <property type="evidence" value="ECO:0007669"/>
    <property type="project" value="UniProtKB-SubCell"/>
</dbReference>
<feature type="transmembrane region" description="Helical" evidence="8">
    <location>
        <begin position="487"/>
        <end position="504"/>
    </location>
</feature>
<dbReference type="GO" id="GO:0016740">
    <property type="term" value="F:transferase activity"/>
    <property type="evidence" value="ECO:0007669"/>
    <property type="project" value="UniProtKB-KW"/>
</dbReference>
<evidence type="ECO:0000256" key="8">
    <source>
        <dbReference type="SAM" id="Phobius"/>
    </source>
</evidence>
<dbReference type="Gene3D" id="3.40.50.1110">
    <property type="entry name" value="SGNH hydrolase"/>
    <property type="match status" value="1"/>
</dbReference>
<keyword evidence="3" id="KW-0808">Transferase</keyword>
<accession>A0AAD7YFF6</accession>
<keyword evidence="4 8" id="KW-0812">Transmembrane</keyword>
<feature type="transmembrane region" description="Helical" evidence="8">
    <location>
        <begin position="771"/>
        <end position="788"/>
    </location>
</feature>
<feature type="transmembrane region" description="Helical" evidence="8">
    <location>
        <begin position="317"/>
        <end position="339"/>
    </location>
</feature>
<feature type="transmembrane region" description="Helical" evidence="8">
    <location>
        <begin position="456"/>
        <end position="475"/>
    </location>
</feature>
<comment type="similarity">
    <text evidence="2">Belongs to the PC-esterase family. CASD1 subfamily.</text>
</comment>
<evidence type="ECO:0000256" key="6">
    <source>
        <dbReference type="ARBA" id="ARBA00023136"/>
    </source>
</evidence>
<comment type="caution">
    <text evidence="10">The sequence shown here is derived from an EMBL/GenBank/DDBJ whole genome shotgun (WGS) entry which is preliminary data.</text>
</comment>
<keyword evidence="5 8" id="KW-1133">Transmembrane helix</keyword>
<dbReference type="GO" id="GO:0005975">
    <property type="term" value="P:carbohydrate metabolic process"/>
    <property type="evidence" value="ECO:0007669"/>
    <property type="project" value="UniProtKB-ARBA"/>
</dbReference>
<feature type="transmembrane region" description="Helical" evidence="8">
    <location>
        <begin position="359"/>
        <end position="381"/>
    </location>
</feature>
<evidence type="ECO:0000256" key="5">
    <source>
        <dbReference type="ARBA" id="ARBA00022989"/>
    </source>
</evidence>
<feature type="transmembrane region" description="Helical" evidence="8">
    <location>
        <begin position="608"/>
        <end position="627"/>
    </location>
</feature>
<protein>
    <recommendedName>
        <fullName evidence="9">Cas1p 10 TM acyl transferase domain-containing protein</fullName>
    </recommendedName>
</protein>
<organism evidence="10 11">
    <name type="scientific">Mythimna separata</name>
    <name type="common">Oriental armyworm</name>
    <name type="synonym">Pseudaletia separata</name>
    <dbReference type="NCBI Taxonomy" id="271217"/>
    <lineage>
        <taxon>Eukaryota</taxon>
        <taxon>Metazoa</taxon>
        <taxon>Ecdysozoa</taxon>
        <taxon>Arthropoda</taxon>
        <taxon>Hexapoda</taxon>
        <taxon>Insecta</taxon>
        <taxon>Pterygota</taxon>
        <taxon>Neoptera</taxon>
        <taxon>Endopterygota</taxon>
        <taxon>Lepidoptera</taxon>
        <taxon>Glossata</taxon>
        <taxon>Ditrysia</taxon>
        <taxon>Noctuoidea</taxon>
        <taxon>Noctuidae</taxon>
        <taxon>Noctuinae</taxon>
        <taxon>Hadenini</taxon>
        <taxon>Mythimna</taxon>
    </lineage>
</organism>
<evidence type="ECO:0000256" key="4">
    <source>
        <dbReference type="ARBA" id="ARBA00022692"/>
    </source>
</evidence>
<feature type="transmembrane region" description="Helical" evidence="8">
    <location>
        <begin position="511"/>
        <end position="531"/>
    </location>
</feature>
<keyword evidence="7" id="KW-0325">Glycoprotein</keyword>
<evidence type="ECO:0000259" key="9">
    <source>
        <dbReference type="Pfam" id="PF07779"/>
    </source>
</evidence>
<dbReference type="PANTHER" id="PTHR13533:SF1">
    <property type="entry name" value="N-ACETYLNEURAMINATE 9-O-ACETYLTRANSFERASE"/>
    <property type="match status" value="1"/>
</dbReference>
<keyword evidence="6 8" id="KW-0472">Membrane</keyword>
<evidence type="ECO:0000313" key="11">
    <source>
        <dbReference type="Proteomes" id="UP001231518"/>
    </source>
</evidence>
<feature type="transmembrane region" description="Helical" evidence="8">
    <location>
        <begin position="701"/>
        <end position="720"/>
    </location>
</feature>
<evidence type="ECO:0000256" key="2">
    <source>
        <dbReference type="ARBA" id="ARBA00010666"/>
    </source>
</evidence>
<dbReference type="InterPro" id="IPR012419">
    <property type="entry name" value="Cas1_AcylTrans_dom"/>
</dbReference>
<dbReference type="AlphaFoldDB" id="A0AAD7YFF6"/>
<feature type="transmembrane region" description="Helical" evidence="8">
    <location>
        <begin position="674"/>
        <end position="695"/>
    </location>
</feature>
<feature type="transmembrane region" description="Helical" evidence="8">
    <location>
        <begin position="393"/>
        <end position="413"/>
    </location>
</feature>
<gene>
    <name evidence="10" type="ORF">PYW07_014097</name>
</gene>
<feature type="domain" description="Cas1p 10 TM acyl transferase" evidence="9">
    <location>
        <begin position="298"/>
        <end position="776"/>
    </location>
</feature>
<dbReference type="Pfam" id="PF07779">
    <property type="entry name" value="Cas1_AcylT"/>
    <property type="match status" value="1"/>
</dbReference>
<sequence length="793" mass="90892">MVSHGKKTSAEWIIDQLNVENAKLLAFVLVIGFIGYHGVLHLRYGSDSCTWLLTSGRYKGDHEWQPYGCMLHRYSKTDARRCLRYLAFWGKYNSFAFIGDSRLEQLYEYFIGVVRTRFDMDTSYSTVDHRMPNYTYVDNKLRLSVTFIYSDDVSKTMVDQFRTWQRSDQPPSVIVASTGLQLLKTRNTTELVLEEYKRNLTHLVQAIDSLAARNTQVLWKLIESVDAAKLKNENKRITNSDIDSYNKAAIEILTHSAAKIWNSARLVAEDGGGDLSLSAAALRHLAQLLLNMFCNDHMNFNDGSCCAQPEPYTQLQILTFALFALCAVVWIVRGAWGWLGAARTALRGYVPVSVRGSPPAPASALAALARLGLIMCYFYLCDRTNFFMKENKYYSEWSFWLPVGYVFALGLFFTDESRSNTVLHREQTDEWKGWMQLVILVYQVTGASKILPIYMLVRALVSAYLFLTGYGHFYYTWKTGDTGLVRYFRVIFRLNFLTVVLCLTMNRPYQFYSFIPLVSFWYTLMFAIFALPPHIAPSSSHTVESKPYQYLYIALKVIGLLVIVTVLYMSEVFFQKIFVTRPWKALFVNSDDDIHQWWLQWKQDRYSMAYGMIFALAYLLAQRYNLLDDNNHSNLFTPGISLSATLLAFIGLGSYVTFTFFCTNTFDCNEIHSYVAFLPIVSYIILRNVSGALRMRHSSMFAWFGTITLELFASQSHIWLAADTHGVLVLIPSAPILNLILTSYIFVCTTHEIHKLTGIILPYAVPDDWKLVLRNFGIFLAILVPIGIHDGMF</sequence>
<dbReference type="InterPro" id="IPR036514">
    <property type="entry name" value="SGNH_hydro_sf"/>
</dbReference>
<dbReference type="GO" id="GO:0005794">
    <property type="term" value="C:Golgi apparatus"/>
    <property type="evidence" value="ECO:0007669"/>
    <property type="project" value="UniProtKB-ARBA"/>
</dbReference>
<dbReference type="EMBL" id="JARGEI010000020">
    <property type="protein sequence ID" value="KAJ8713727.1"/>
    <property type="molecule type" value="Genomic_DNA"/>
</dbReference>
<proteinExistence type="inferred from homology"/>
<evidence type="ECO:0000256" key="1">
    <source>
        <dbReference type="ARBA" id="ARBA00004141"/>
    </source>
</evidence>
<feature type="transmembrane region" description="Helical" evidence="8">
    <location>
        <begin position="639"/>
        <end position="662"/>
    </location>
</feature>
<evidence type="ECO:0000256" key="7">
    <source>
        <dbReference type="ARBA" id="ARBA00023180"/>
    </source>
</evidence>
<feature type="transmembrane region" description="Helical" evidence="8">
    <location>
        <begin position="727"/>
        <end position="747"/>
    </location>
</feature>
<evidence type="ECO:0000256" key="3">
    <source>
        <dbReference type="ARBA" id="ARBA00022679"/>
    </source>
</evidence>
<comment type="subcellular location">
    <subcellularLocation>
        <location evidence="1">Membrane</location>
        <topology evidence="1">Multi-pass membrane protein</topology>
    </subcellularLocation>
</comment>
<name>A0AAD7YFF6_MYTSE</name>
<dbReference type="Proteomes" id="UP001231518">
    <property type="component" value="Chromosome 4"/>
</dbReference>
<feature type="transmembrane region" description="Helical" evidence="8">
    <location>
        <begin position="551"/>
        <end position="574"/>
    </location>
</feature>
<evidence type="ECO:0000313" key="10">
    <source>
        <dbReference type="EMBL" id="KAJ8713727.1"/>
    </source>
</evidence>
<feature type="transmembrane region" description="Helical" evidence="8">
    <location>
        <begin position="24"/>
        <end position="42"/>
    </location>
</feature>
<dbReference type="PANTHER" id="PTHR13533">
    <property type="entry name" value="N-ACETYLNEURAMINATE 9-O-ACETYLTRANSFERASE"/>
    <property type="match status" value="1"/>
</dbReference>